<dbReference type="GO" id="GO:0002229">
    <property type="term" value="P:defense response to oomycetes"/>
    <property type="evidence" value="ECO:0007669"/>
    <property type="project" value="UniProtKB-ARBA"/>
</dbReference>
<evidence type="ECO:0000256" key="3">
    <source>
        <dbReference type="ARBA" id="ARBA00010217"/>
    </source>
</evidence>
<comment type="similarity">
    <text evidence="3">In the C-terminal section; belongs to the protein kinase superfamily. Ser/Thr protein kinase family.</text>
</comment>
<keyword evidence="13" id="KW-0472">Membrane</keyword>
<evidence type="ECO:0000256" key="14">
    <source>
        <dbReference type="ARBA" id="ARBA00023170"/>
    </source>
</evidence>
<evidence type="ECO:0000313" key="19">
    <source>
        <dbReference type="Proteomes" id="UP001567538"/>
    </source>
</evidence>
<evidence type="ECO:0000256" key="2">
    <source>
        <dbReference type="ARBA" id="ARBA00008536"/>
    </source>
</evidence>
<dbReference type="CDD" id="cd14066">
    <property type="entry name" value="STKc_IRAK"/>
    <property type="match status" value="1"/>
</dbReference>
<dbReference type="InterPro" id="IPR008271">
    <property type="entry name" value="Ser/Thr_kinase_AS"/>
</dbReference>
<evidence type="ECO:0000256" key="9">
    <source>
        <dbReference type="ARBA" id="ARBA00022741"/>
    </source>
</evidence>
<evidence type="ECO:0000256" key="13">
    <source>
        <dbReference type="ARBA" id="ARBA00023136"/>
    </source>
</evidence>
<evidence type="ECO:0000256" key="15">
    <source>
        <dbReference type="ARBA" id="ARBA00023180"/>
    </source>
</evidence>
<dbReference type="EMBL" id="JBEAFC010000009">
    <property type="protein sequence ID" value="KAL1542002.1"/>
    <property type="molecule type" value="Genomic_DNA"/>
</dbReference>
<keyword evidence="6 18" id="KW-0808">Transferase</keyword>
<dbReference type="InterPro" id="IPR017441">
    <property type="entry name" value="Protein_kinase_ATP_BS"/>
</dbReference>
<evidence type="ECO:0000256" key="7">
    <source>
        <dbReference type="ARBA" id="ARBA00022692"/>
    </source>
</evidence>
<keyword evidence="10 18" id="KW-0418">Kinase</keyword>
<dbReference type="Pfam" id="PF00069">
    <property type="entry name" value="Pkinase"/>
    <property type="match status" value="1"/>
</dbReference>
<dbReference type="PROSITE" id="PS00107">
    <property type="entry name" value="PROTEIN_KINASE_ATP"/>
    <property type="match status" value="1"/>
</dbReference>
<evidence type="ECO:0000256" key="11">
    <source>
        <dbReference type="ARBA" id="ARBA00022840"/>
    </source>
</evidence>
<organism evidence="18 19">
    <name type="scientific">Salvia divinorum</name>
    <name type="common">Maria pastora</name>
    <name type="synonym">Diviner's sage</name>
    <dbReference type="NCBI Taxonomy" id="28513"/>
    <lineage>
        <taxon>Eukaryota</taxon>
        <taxon>Viridiplantae</taxon>
        <taxon>Streptophyta</taxon>
        <taxon>Embryophyta</taxon>
        <taxon>Tracheophyta</taxon>
        <taxon>Spermatophyta</taxon>
        <taxon>Magnoliopsida</taxon>
        <taxon>eudicotyledons</taxon>
        <taxon>Gunneridae</taxon>
        <taxon>Pentapetalae</taxon>
        <taxon>asterids</taxon>
        <taxon>lamiids</taxon>
        <taxon>Lamiales</taxon>
        <taxon>Lamiaceae</taxon>
        <taxon>Nepetoideae</taxon>
        <taxon>Mentheae</taxon>
        <taxon>Salviinae</taxon>
        <taxon>Salvia</taxon>
        <taxon>Salvia subgen. Calosphace</taxon>
    </lineage>
</organism>
<dbReference type="PANTHER" id="PTHR47989">
    <property type="entry name" value="OS01G0750732 PROTEIN"/>
    <property type="match status" value="1"/>
</dbReference>
<comment type="caution">
    <text evidence="18">The sequence shown here is derived from an EMBL/GenBank/DDBJ whole genome shotgun (WGS) entry which is preliminary data.</text>
</comment>
<feature type="binding site" evidence="16">
    <location>
        <position position="55"/>
    </location>
    <ligand>
        <name>ATP</name>
        <dbReference type="ChEBI" id="CHEBI:30616"/>
    </ligand>
</feature>
<dbReference type="Pfam" id="PF07714">
    <property type="entry name" value="PK_Tyr_Ser-Thr"/>
    <property type="match status" value="1"/>
</dbReference>
<feature type="domain" description="Protein kinase" evidence="17">
    <location>
        <begin position="352"/>
        <end position="631"/>
    </location>
</feature>
<dbReference type="InterPro" id="IPR000719">
    <property type="entry name" value="Prot_kinase_dom"/>
</dbReference>
<dbReference type="Proteomes" id="UP001567538">
    <property type="component" value="Unassembled WGS sequence"/>
</dbReference>
<name>A0ABD1GD18_SALDI</name>
<comment type="subcellular location">
    <subcellularLocation>
        <location evidence="1">Cell membrane</location>
        <topology evidence="1">Single-pass type I membrane protein</topology>
    </subcellularLocation>
</comment>
<dbReference type="InterPro" id="IPR001245">
    <property type="entry name" value="Ser-Thr/Tyr_kinase_cat_dom"/>
</dbReference>
<dbReference type="InterPro" id="IPR011009">
    <property type="entry name" value="Kinase-like_dom_sf"/>
</dbReference>
<keyword evidence="8" id="KW-0732">Signal</keyword>
<dbReference type="Gene3D" id="1.10.510.10">
    <property type="entry name" value="Transferase(Phosphotransferase) domain 1"/>
    <property type="match status" value="2"/>
</dbReference>
<keyword evidence="14" id="KW-0675">Receptor</keyword>
<evidence type="ECO:0000256" key="1">
    <source>
        <dbReference type="ARBA" id="ARBA00004251"/>
    </source>
</evidence>
<dbReference type="AlphaFoldDB" id="A0ABD1GD18"/>
<dbReference type="FunFam" id="3.30.200.20:FF:000039">
    <property type="entry name" value="receptor-like protein kinase FERONIA"/>
    <property type="match status" value="1"/>
</dbReference>
<evidence type="ECO:0000256" key="4">
    <source>
        <dbReference type="ARBA" id="ARBA00022475"/>
    </source>
</evidence>
<evidence type="ECO:0000256" key="10">
    <source>
        <dbReference type="ARBA" id="ARBA00022777"/>
    </source>
</evidence>
<dbReference type="PANTHER" id="PTHR47989:SF62">
    <property type="entry name" value="OS05G0423500 PROTEIN"/>
    <property type="match status" value="1"/>
</dbReference>
<dbReference type="GO" id="GO:0004674">
    <property type="term" value="F:protein serine/threonine kinase activity"/>
    <property type="evidence" value="ECO:0007669"/>
    <property type="project" value="UniProtKB-KW"/>
</dbReference>
<dbReference type="GO" id="GO:0005886">
    <property type="term" value="C:plasma membrane"/>
    <property type="evidence" value="ECO:0007669"/>
    <property type="project" value="UniProtKB-SubCell"/>
</dbReference>
<dbReference type="Gene3D" id="3.30.200.20">
    <property type="entry name" value="Phosphorylase Kinase, domain 1"/>
    <property type="match status" value="2"/>
</dbReference>
<feature type="domain" description="Protein kinase" evidence="17">
    <location>
        <begin position="26"/>
        <end position="297"/>
    </location>
</feature>
<dbReference type="EC" id="2.7.11.1" evidence="18"/>
<evidence type="ECO:0000256" key="6">
    <source>
        <dbReference type="ARBA" id="ARBA00022679"/>
    </source>
</evidence>
<keyword evidence="12" id="KW-1133">Transmembrane helix</keyword>
<gene>
    <name evidence="18" type="ORF">AAHA92_26145</name>
</gene>
<dbReference type="PROSITE" id="PS00108">
    <property type="entry name" value="PROTEIN_KINASE_ST"/>
    <property type="match status" value="1"/>
</dbReference>
<reference evidence="18 19" key="1">
    <citation type="submission" date="2024-06" db="EMBL/GenBank/DDBJ databases">
        <title>A chromosome level genome sequence of Diviner's sage (Salvia divinorum).</title>
        <authorList>
            <person name="Ford S.A."/>
            <person name="Ro D.-K."/>
            <person name="Ness R.W."/>
            <person name="Phillips M.A."/>
        </authorList>
    </citation>
    <scope>NUCLEOTIDE SEQUENCE [LARGE SCALE GENOMIC DNA]</scope>
    <source>
        <strain evidence="18">SAF-2024a</strain>
        <tissue evidence="18">Leaf</tissue>
    </source>
</reference>
<keyword evidence="15" id="KW-0325">Glycoprotein</keyword>
<evidence type="ECO:0000256" key="12">
    <source>
        <dbReference type="ARBA" id="ARBA00022989"/>
    </source>
</evidence>
<evidence type="ECO:0000256" key="8">
    <source>
        <dbReference type="ARBA" id="ARBA00022729"/>
    </source>
</evidence>
<evidence type="ECO:0000256" key="16">
    <source>
        <dbReference type="PROSITE-ProRule" id="PRU10141"/>
    </source>
</evidence>
<evidence type="ECO:0000259" key="17">
    <source>
        <dbReference type="PROSITE" id="PS50011"/>
    </source>
</evidence>
<evidence type="ECO:0000313" key="18">
    <source>
        <dbReference type="EMBL" id="KAL1542002.1"/>
    </source>
</evidence>
<dbReference type="SMART" id="SM00220">
    <property type="entry name" value="S_TKc"/>
    <property type="match status" value="2"/>
</dbReference>
<keyword evidence="9 16" id="KW-0547">Nucleotide-binding</keyword>
<comment type="similarity">
    <text evidence="2">In the N-terminal section; belongs to the leguminous lectin family.</text>
</comment>
<dbReference type="FunFam" id="1.10.510.10:FF:000240">
    <property type="entry name" value="Lectin-domain containing receptor kinase A4.3"/>
    <property type="match status" value="1"/>
</dbReference>
<accession>A0ABD1GD18</accession>
<evidence type="ECO:0000256" key="5">
    <source>
        <dbReference type="ARBA" id="ARBA00022527"/>
    </source>
</evidence>
<dbReference type="GO" id="GO:0005524">
    <property type="term" value="F:ATP binding"/>
    <property type="evidence" value="ECO:0007669"/>
    <property type="project" value="UniProtKB-UniRule"/>
</dbReference>
<dbReference type="PROSITE" id="PS50011">
    <property type="entry name" value="PROTEIN_KINASE_DOM"/>
    <property type="match status" value="2"/>
</dbReference>
<keyword evidence="11 16" id="KW-0067">ATP-binding</keyword>
<keyword evidence="4" id="KW-1003">Cell membrane</keyword>
<dbReference type="SUPFAM" id="SSF56112">
    <property type="entry name" value="Protein kinase-like (PK-like)"/>
    <property type="match status" value="2"/>
</dbReference>
<keyword evidence="5 18" id="KW-0723">Serine/threonine-protein kinase</keyword>
<protein>
    <submittedName>
        <fullName evidence="18">Non-specific serine/threonine protein kinase</fullName>
        <ecNumber evidence="18">2.7.11.1</ecNumber>
    </submittedName>
</protein>
<keyword evidence="7" id="KW-0812">Transmembrane</keyword>
<proteinExistence type="inferred from homology"/>
<keyword evidence="19" id="KW-1185">Reference proteome</keyword>
<dbReference type="FunFam" id="1.10.510.10:FF:000095">
    <property type="entry name" value="protein STRUBBELIG-RECEPTOR FAMILY 8"/>
    <property type="match status" value="1"/>
</dbReference>
<sequence>MKSSTSEKNLCRRYSLAELSLATKDFSEEHVIGKGGFGRVYKGFISNRSTAVAIKRRLASDPSQGQTEFVAEIETLSKFRHRNLVSLIGYCDEHGEMILVYDYMSNGTLADHLYNKSTRSWNQLLKICIGAGRGLDYLHSGCSIIHRDVKPTNILLDKYFTAKVSDFGLAKHLGQNFFKSHVMTNVKGSFGYFDPSYFTTGRLTTASDTYAFGVILLELLSGRPAVEEKLAENEVCMNIWAQEKIRNGKADQIVASSLKGDISEDCLKTFVGVVKRCLHRDPKKRLTMTRVVAQLELALEQQERKGTTTTQKLQFWPFRNRAGSTPKAIPPIEEDDDKLQIAVSAADILDMTDNFSTMCLSDQSNVFHGVLETGQEVSIKRLSKKIPDHEFLAQISTLTNLKHENVVELLAFCVDGDMQVLVYESAPQGSLHDILHGRKAAGLEAAAGQALTWSQRIKIAVGVARGLYYIHGLKLIHRNIKSSNVLVFEDENAKITDLHPSTQCSCKESYFDELHPYHLVSNSDYHPPECVGGILKRKGDVYSFGVVLLELLTGRKPYDRTRGKGQEYLVLWAKPQLGSDKVHDIVDAELKAAYPSMAAETMARIADSCLDFQPGRRPKMNFILKSLEQLLSPQDSELKVTEIV</sequence>